<feature type="transmembrane region" description="Helical" evidence="2">
    <location>
        <begin position="192"/>
        <end position="217"/>
    </location>
</feature>
<dbReference type="OrthoDB" id="5242711at2"/>
<dbReference type="Pfam" id="PF11847">
    <property type="entry name" value="GT-C_AftD"/>
    <property type="match status" value="1"/>
</dbReference>
<sequence>MTAITQEPVAAVATEPAAPTARRSLRWIGTAAGALSLVVVAFLQRPGQSTFDTKLDLAVDPIGFMSRALHLWNPEATSGELQNQAYGYLFPMGPFFAGGDLLGMPTWVTQRLWSALLLVVAYLGVLLLARALRVGSEPARLLAALAYALAPRMLTEVGPLSAEMLPVVMLPWVLLPLITVRSPRRAAALSALAVLCMGGINAAAVLMALVLPGIWFLTRRWDRRHTALAAWWTLCVTAVSLWWVLPLLLLGQYSLPFLDFIESSATTTAVTSLFQAMRGTNQWVGYVIQGEPWWPAGWVLIDSPVLMVATALVAIVGLVGLGLRGLPERRFLVFGMLTGLTLLAVGYLGTFDSPFAGPVRDLLDGPLAPLRNVHKFEPVLRLPIVLGLAHAASRAFAVRRFRLPVAPVVAALLLVAAAPAWSGALRPGPGWSEVPDYWRQASGWLAAQDSRARTLVVPGVGFAQNTWGRTVDEVIQPLAGAPWATRNQIPLGSEGNTRVMDTVEAVLEQGRGSPALADFLARSGYRFLLVRHDIDRAATGAPPIAAIRQAVAGSPGLRPAAQFGPTVAAYPGGSPADAGTAVPSIEIFEVQREVPVVSAVASADVPVVSGGPESLLTALDQGVLAGGTPTVLAGDDLTTTVPTYVAPIVTDGLRRRELNVGRVRDNLSQTMTSDEETRQGRQRGDLLPFAAAGHETVTAYQGIRSVTASSSAAFADTLAPTDVSHLPFAALDGDPRTAWRSDPLAPAAGQWLEVTFDTPRRVDELTVDFDTDLRDATPVGYVRVSTDQGDIERQVPQRPGPHRLDPLPGLTATVRVTVLALAPGFPNGAVGLRELGIPGLAAERALRVPADSPSGRPPVYAFARGPEDRGACFAPAGTIHCDQFLSRVGEEPLGLDRIFATPMKADYGLRLTARPRPGGTLPLDAPVTAASSSVLAGDPLVGADAAVDGDPATAWLSEPVDPTPSVDLAWTGKRRIDRLRLIVPDAPAASKPLAVVLRAGGRDLPADVGTDGWVRFPALTTDRLSIVVSRSAEVTGDSRGNGWPAPVGFAEVEIPGVTAQGTAPRIDAPCGAGPTVTLDGTAYATSVAGSLADVRAGRGLPVTICDLFASASVALEAGEHRLHTTPSKAFLVDTATLAPVRTAATAPAQTRAVSVSRWDTTVRTVTVGPGEAALLVIPENFSSGAAATLDGTRLRKVRVDGWQQAYEVPAGAGGTVTLEFTPDRSYRAGLATGAAAVLLVFVLVLIPVRRRAGTPFMAPRAPSWWIVVPLGLVAVVLGGFPALALLIAAMLGRQLWPHLLPVVAAAAAVIGTAIAVLGRVQGHGQDWAYTGPTQAALLAAVCAVAATLAPSAKELPQGPPPYRATLGRAVRLFRAFLHEQSDPDRFYSTLAADSVRQLGSYLDLRDTVVLDVGGGPGYFAEAFQRAGATYLGLDPEAGDLPEPGNGGAGAPSVRGSGTALPVRTSSVDVCYSSNVVEHVATPERMLDEMVRVTRPGGTLFVSFTPWLSPWGGHETAPWHYLGGTRARRRYAKKFGREPKNRYGETLFPVSAAQVHRWARAAARQGQVEIVDVLPRYHPWWAQWSARVPLLRETITWNYTLVLRRPKSWGSRTEVTQ</sequence>
<evidence type="ECO:0000313" key="6">
    <source>
        <dbReference type="EMBL" id="SDZ64441.1"/>
    </source>
</evidence>
<dbReference type="InterPro" id="IPR008979">
    <property type="entry name" value="Galactose-bd-like_sf"/>
</dbReference>
<feature type="transmembrane region" description="Helical" evidence="2">
    <location>
        <begin position="1267"/>
        <end position="1292"/>
    </location>
</feature>
<feature type="transmembrane region" description="Helical" evidence="2">
    <location>
        <begin position="331"/>
        <end position="349"/>
    </location>
</feature>
<dbReference type="InterPro" id="IPR029063">
    <property type="entry name" value="SAM-dependent_MTases_sf"/>
</dbReference>
<dbReference type="Pfam" id="PF08241">
    <property type="entry name" value="Methyltransf_11"/>
    <property type="match status" value="1"/>
</dbReference>
<feature type="transmembrane region" description="Helical" evidence="2">
    <location>
        <begin position="229"/>
        <end position="250"/>
    </location>
</feature>
<dbReference type="SUPFAM" id="SSF49785">
    <property type="entry name" value="Galactose-binding domain-like"/>
    <property type="match status" value="1"/>
</dbReference>
<keyword evidence="2" id="KW-0472">Membrane</keyword>
<feature type="transmembrane region" description="Helical" evidence="2">
    <location>
        <begin position="1298"/>
        <end position="1317"/>
    </location>
</feature>
<dbReference type="InterPro" id="IPR021798">
    <property type="entry name" value="AftD_N"/>
</dbReference>
<keyword evidence="6" id="KW-0808">Transferase</keyword>
<dbReference type="SUPFAM" id="SSF53335">
    <property type="entry name" value="S-adenosyl-L-methionine-dependent methyltransferases"/>
    <property type="match status" value="1"/>
</dbReference>
<evidence type="ECO:0000256" key="1">
    <source>
        <dbReference type="SAM" id="MobiDB-lite"/>
    </source>
</evidence>
<dbReference type="CDD" id="cd02440">
    <property type="entry name" value="AdoMet_MTases"/>
    <property type="match status" value="1"/>
</dbReference>
<keyword evidence="7" id="KW-1185">Reference proteome</keyword>
<evidence type="ECO:0000259" key="4">
    <source>
        <dbReference type="Pfam" id="PF11847"/>
    </source>
</evidence>
<dbReference type="STRING" id="137265.SAMN05421684_7755"/>
<feature type="transmembrane region" description="Helical" evidence="2">
    <location>
        <begin position="1329"/>
        <end position="1349"/>
    </location>
</feature>
<feature type="transmembrane region" description="Helical" evidence="2">
    <location>
        <begin position="404"/>
        <end position="422"/>
    </location>
</feature>
<dbReference type="Gene3D" id="2.60.120.260">
    <property type="entry name" value="Galactose-binding domain-like"/>
    <property type="match status" value="1"/>
</dbReference>
<feature type="region of interest" description="Disordered" evidence="1">
    <location>
        <begin position="1436"/>
        <end position="1457"/>
    </location>
</feature>
<gene>
    <name evidence="6" type="ORF">SAMN05421684_7755</name>
</gene>
<feature type="transmembrane region" description="Helical" evidence="2">
    <location>
        <begin position="112"/>
        <end position="132"/>
    </location>
</feature>
<name>A0A1H3UQX4_9ACTN</name>
<feature type="domain" description="Alpha-(1-&gt;3)-arabinofuranosyltransferase N-terminal GT-C" evidence="4">
    <location>
        <begin position="37"/>
        <end position="681"/>
    </location>
</feature>
<feature type="domain" description="Methyltransferase type 11" evidence="3">
    <location>
        <begin position="1410"/>
        <end position="1501"/>
    </location>
</feature>
<dbReference type="Pfam" id="PF24607">
    <property type="entry name" value="CBM_AftD"/>
    <property type="match status" value="2"/>
</dbReference>
<evidence type="ECO:0000259" key="3">
    <source>
        <dbReference type="Pfam" id="PF08241"/>
    </source>
</evidence>
<dbReference type="InterPro" id="IPR056997">
    <property type="entry name" value="CBM_AftD"/>
</dbReference>
<reference evidence="7" key="1">
    <citation type="submission" date="2016-10" db="EMBL/GenBank/DDBJ databases">
        <authorList>
            <person name="Varghese N."/>
            <person name="Submissions S."/>
        </authorList>
    </citation>
    <scope>NUCLEOTIDE SEQUENCE [LARGE SCALE GENOMIC DNA]</scope>
    <source>
        <strain evidence="7">DSM 44718</strain>
    </source>
</reference>
<keyword evidence="2" id="KW-0812">Transmembrane</keyword>
<keyword evidence="2" id="KW-1133">Transmembrane helix</keyword>
<dbReference type="Proteomes" id="UP000199632">
    <property type="component" value="Unassembled WGS sequence"/>
</dbReference>
<feature type="transmembrane region" description="Helical" evidence="2">
    <location>
        <begin position="379"/>
        <end position="397"/>
    </location>
</feature>
<dbReference type="EMBL" id="FNQB01000005">
    <property type="protein sequence ID" value="SDZ64441.1"/>
    <property type="molecule type" value="Genomic_DNA"/>
</dbReference>
<dbReference type="Gene3D" id="3.40.50.150">
    <property type="entry name" value="Vaccinia Virus protein VP39"/>
    <property type="match status" value="1"/>
</dbReference>
<evidence type="ECO:0000259" key="5">
    <source>
        <dbReference type="Pfam" id="PF24607"/>
    </source>
</evidence>
<protein>
    <submittedName>
        <fullName evidence="6">Arabinofuranan 3-O-arabinosyltransferase</fullName>
    </submittedName>
</protein>
<feature type="domain" description="Arabinofuranosyltransferase D third carbohydrate binding module" evidence="5">
    <location>
        <begin position="929"/>
        <end position="1059"/>
    </location>
</feature>
<organism evidence="6 7">
    <name type="scientific">Asanoa ishikariensis</name>
    <dbReference type="NCBI Taxonomy" id="137265"/>
    <lineage>
        <taxon>Bacteria</taxon>
        <taxon>Bacillati</taxon>
        <taxon>Actinomycetota</taxon>
        <taxon>Actinomycetes</taxon>
        <taxon>Micromonosporales</taxon>
        <taxon>Micromonosporaceae</taxon>
        <taxon>Asanoa</taxon>
    </lineage>
</organism>
<feature type="transmembrane region" description="Helical" evidence="2">
    <location>
        <begin position="160"/>
        <end position="180"/>
    </location>
</feature>
<evidence type="ECO:0000256" key="2">
    <source>
        <dbReference type="SAM" id="Phobius"/>
    </source>
</evidence>
<feature type="transmembrane region" description="Helical" evidence="2">
    <location>
        <begin position="297"/>
        <end position="319"/>
    </location>
</feature>
<accession>A0A1H3UQX4</accession>
<feature type="domain" description="Arabinofuranosyltransferase D third carbohydrate binding module" evidence="5">
    <location>
        <begin position="720"/>
        <end position="842"/>
    </location>
</feature>
<proteinExistence type="predicted"/>
<feature type="transmembrane region" description="Helical" evidence="2">
    <location>
        <begin position="1226"/>
        <end position="1246"/>
    </location>
</feature>
<feature type="transmembrane region" description="Helical" evidence="2">
    <location>
        <begin position="25"/>
        <end position="43"/>
    </location>
</feature>
<dbReference type="InterPro" id="IPR013216">
    <property type="entry name" value="Methyltransf_11"/>
</dbReference>
<dbReference type="GO" id="GO:0008757">
    <property type="term" value="F:S-adenosylmethionine-dependent methyltransferase activity"/>
    <property type="evidence" value="ECO:0007669"/>
    <property type="project" value="InterPro"/>
</dbReference>
<evidence type="ECO:0000313" key="7">
    <source>
        <dbReference type="Proteomes" id="UP000199632"/>
    </source>
</evidence>
<dbReference type="RefSeq" id="WP_090804089.1">
    <property type="nucleotide sequence ID" value="NZ_BOND01000029.1"/>
</dbReference>